<keyword evidence="2 5" id="KW-0808">Transferase</keyword>
<dbReference type="EMBL" id="AECV01000014">
    <property type="protein sequence ID" value="EFW29947.1"/>
    <property type="molecule type" value="Genomic_DNA"/>
</dbReference>
<evidence type="ECO:0000313" key="6">
    <source>
        <dbReference type="Proteomes" id="UP000004633"/>
    </source>
</evidence>
<evidence type="ECO:0000256" key="1">
    <source>
        <dbReference type="ARBA" id="ARBA00012524"/>
    </source>
</evidence>
<dbReference type="GO" id="GO:0051191">
    <property type="term" value="P:prosthetic group biosynthetic process"/>
    <property type="evidence" value="ECO:0007669"/>
    <property type="project" value="InterPro"/>
</dbReference>
<keyword evidence="6" id="KW-1185">Reference proteome</keyword>
<protein>
    <recommendedName>
        <fullName evidence="1">citrate lyase holo-[acyl-carrier protein] synthase</fullName>
        <ecNumber evidence="1">2.7.7.61</ecNumber>
    </recommendedName>
</protein>
<dbReference type="InterPro" id="IPR005551">
    <property type="entry name" value="CitX"/>
</dbReference>
<dbReference type="RefSeq" id="WP_009349506.1">
    <property type="nucleotide sequence ID" value="NZ_GL638136.1"/>
</dbReference>
<dbReference type="AlphaFoldDB" id="E7N1H6"/>
<gene>
    <name evidence="5" type="primary">citX</name>
    <name evidence="5" type="ORF">HMPREF9555_00829</name>
</gene>
<evidence type="ECO:0000313" key="5">
    <source>
        <dbReference type="EMBL" id="EFW29947.1"/>
    </source>
</evidence>
<accession>E7N1H6</accession>
<proteinExistence type="predicted"/>
<reference evidence="5 6" key="1">
    <citation type="submission" date="2010-08" db="EMBL/GenBank/DDBJ databases">
        <authorList>
            <person name="Weinstock G."/>
            <person name="Sodergren E."/>
            <person name="Clifton S."/>
            <person name="Fulton L."/>
            <person name="Fulton B."/>
            <person name="Courtney L."/>
            <person name="Fronick C."/>
            <person name="Harrison M."/>
            <person name="Strong C."/>
            <person name="Farmer C."/>
            <person name="Delahaunty K."/>
            <person name="Markovic C."/>
            <person name="Hall O."/>
            <person name="Minx P."/>
            <person name="Tomlinson C."/>
            <person name="Mitreva M."/>
            <person name="Hou S."/>
            <person name="Chen J."/>
            <person name="Wollam A."/>
            <person name="Pepin K.H."/>
            <person name="Johnson M."/>
            <person name="Bhonagiri V."/>
            <person name="Zhang X."/>
            <person name="Suruliraj S."/>
            <person name="Warren W."/>
            <person name="Chinwalla A."/>
            <person name="Mardis E.R."/>
            <person name="Wilson R.K."/>
        </authorList>
    </citation>
    <scope>NUCLEOTIDE SEQUENCE [LARGE SCALE GENOMIC DNA]</scope>
    <source>
        <strain evidence="5 6">F0399</strain>
    </source>
</reference>
<comment type="catalytic activity">
    <reaction evidence="4">
        <text>apo-[citrate lyase ACP] + 2'-(5''-triphospho-alpha-D-ribosyl)-3'-dephospho-CoA = holo-[citrate lyase ACP] + diphosphate</text>
        <dbReference type="Rhea" id="RHEA:16333"/>
        <dbReference type="Rhea" id="RHEA-COMP:10157"/>
        <dbReference type="Rhea" id="RHEA-COMP:10158"/>
        <dbReference type="ChEBI" id="CHEBI:29999"/>
        <dbReference type="ChEBI" id="CHEBI:33019"/>
        <dbReference type="ChEBI" id="CHEBI:61378"/>
        <dbReference type="ChEBI" id="CHEBI:82683"/>
        <dbReference type="EC" id="2.7.7.61"/>
    </reaction>
</comment>
<evidence type="ECO:0000256" key="2">
    <source>
        <dbReference type="ARBA" id="ARBA00022679"/>
    </source>
</evidence>
<dbReference type="GO" id="GO:0050519">
    <property type="term" value="F:holo-citrate lyase synthase activity"/>
    <property type="evidence" value="ECO:0007669"/>
    <property type="project" value="UniProtKB-EC"/>
</dbReference>
<evidence type="ECO:0000256" key="3">
    <source>
        <dbReference type="ARBA" id="ARBA00022695"/>
    </source>
</evidence>
<comment type="caution">
    <text evidence="5">The sequence shown here is derived from an EMBL/GenBank/DDBJ whole genome shotgun (WGS) entry which is preliminary data.</text>
</comment>
<evidence type="ECO:0000256" key="4">
    <source>
        <dbReference type="ARBA" id="ARBA00048574"/>
    </source>
</evidence>
<dbReference type="HOGENOM" id="CLU_104529_1_0_9"/>
<sequence>MLHGFYVDLSAMLAAREARALLQRDLLARFHVPLLSYTLNIPGPVKTSAVIRRAFDAGLDALAAALAERNIPCIAREERHEATGDEAILALRGVPEEIKSIAVHLEETHPLGRLFDMDVLDAAGEKITRRVPRRCLLCSRQAQDCARSRRHSVAQLQEVVERLLRTDYEMPPPA</sequence>
<name>E7N1H6_9FIRM</name>
<dbReference type="STRING" id="749551.HMPREF9555_00829"/>
<organism evidence="5 6">
    <name type="scientific">Selenomonas artemidis F0399</name>
    <dbReference type="NCBI Taxonomy" id="749551"/>
    <lineage>
        <taxon>Bacteria</taxon>
        <taxon>Bacillati</taxon>
        <taxon>Bacillota</taxon>
        <taxon>Negativicutes</taxon>
        <taxon>Selenomonadales</taxon>
        <taxon>Selenomonadaceae</taxon>
        <taxon>Selenomonas</taxon>
    </lineage>
</organism>
<keyword evidence="3 5" id="KW-0548">Nucleotidyltransferase</keyword>
<dbReference type="Proteomes" id="UP000004633">
    <property type="component" value="Unassembled WGS sequence"/>
</dbReference>
<dbReference type="NCBIfam" id="NF002383">
    <property type="entry name" value="PRK01392.1"/>
    <property type="match status" value="1"/>
</dbReference>
<dbReference type="Pfam" id="PF03802">
    <property type="entry name" value="CitX"/>
    <property type="match status" value="1"/>
</dbReference>
<dbReference type="EC" id="2.7.7.61" evidence="1"/>
<dbReference type="NCBIfam" id="TIGR03124">
    <property type="entry name" value="citrate_citX"/>
    <property type="match status" value="1"/>
</dbReference>